<reference evidence="3 4" key="2">
    <citation type="journal article" date="2017" name="Front. Plant Sci.">
        <title>Gene Classification and Mining of Molecular Markers Useful in Red Clover (Trifolium pratense) Breeding.</title>
        <authorList>
            <person name="Istvanek J."/>
            <person name="Dluhosova J."/>
            <person name="Dluhos P."/>
            <person name="Patkova L."/>
            <person name="Nedelnik J."/>
            <person name="Repkova J."/>
        </authorList>
    </citation>
    <scope>NUCLEOTIDE SEQUENCE [LARGE SCALE GENOMIC DNA]</scope>
    <source>
        <strain evidence="4">cv. Tatra</strain>
        <tissue evidence="3">Young leaves</tissue>
    </source>
</reference>
<reference evidence="3 4" key="1">
    <citation type="journal article" date="2014" name="Am. J. Bot.">
        <title>Genome assembly and annotation for red clover (Trifolium pratense; Fabaceae).</title>
        <authorList>
            <person name="Istvanek J."/>
            <person name="Jaros M."/>
            <person name="Krenek A."/>
            <person name="Repkova J."/>
        </authorList>
    </citation>
    <scope>NUCLEOTIDE SEQUENCE [LARGE SCALE GENOMIC DNA]</scope>
    <source>
        <strain evidence="4">cv. Tatra</strain>
        <tissue evidence="3">Young leaves</tissue>
    </source>
</reference>
<evidence type="ECO:0000259" key="2">
    <source>
        <dbReference type="PROSITE" id="PS50811"/>
    </source>
</evidence>
<feature type="non-terminal residue" evidence="3">
    <location>
        <position position="1"/>
    </location>
</feature>
<dbReference type="EMBL" id="ASHM01069891">
    <property type="protein sequence ID" value="PNX54997.1"/>
    <property type="molecule type" value="Genomic_DNA"/>
</dbReference>
<sequence length="174" mass="18909">ERASHDLKSVITTYEGKHNHDVPAARSSSHVNANASNAGQGQASGLLQNHVHRNEPSQIHNGIGRPSFGSFNLPGRQQLADLGHPHGFSFGMDQHLSNLAMSGLGSSSQAKFPVMPMNRFMAQQQRTTNEMGFMLPKGEPNVDANPERSGLNMHNGSSSMYQDIMNHMSLGPHM</sequence>
<feature type="region of interest" description="Disordered" evidence="1">
    <location>
        <begin position="56"/>
        <end position="76"/>
    </location>
</feature>
<dbReference type="STRING" id="57577.A0A2K3JLV1"/>
<accession>A0A2K3JLV1</accession>
<dbReference type="GO" id="GO:0003700">
    <property type="term" value="F:DNA-binding transcription factor activity"/>
    <property type="evidence" value="ECO:0007669"/>
    <property type="project" value="InterPro"/>
</dbReference>
<gene>
    <name evidence="3" type="ORF">L195_g048621</name>
</gene>
<dbReference type="InterPro" id="IPR003657">
    <property type="entry name" value="WRKY_dom"/>
</dbReference>
<feature type="domain" description="WRKY" evidence="2">
    <location>
        <begin position="1"/>
        <end position="23"/>
    </location>
</feature>
<evidence type="ECO:0000313" key="4">
    <source>
        <dbReference type="Proteomes" id="UP000236291"/>
    </source>
</evidence>
<feature type="region of interest" description="Disordered" evidence="1">
    <location>
        <begin position="14"/>
        <end position="42"/>
    </location>
</feature>
<dbReference type="GO" id="GO:0043565">
    <property type="term" value="F:sequence-specific DNA binding"/>
    <property type="evidence" value="ECO:0007669"/>
    <property type="project" value="InterPro"/>
</dbReference>
<organism evidence="3 4">
    <name type="scientific">Trifolium pratense</name>
    <name type="common">Red clover</name>
    <dbReference type="NCBI Taxonomy" id="57577"/>
    <lineage>
        <taxon>Eukaryota</taxon>
        <taxon>Viridiplantae</taxon>
        <taxon>Streptophyta</taxon>
        <taxon>Embryophyta</taxon>
        <taxon>Tracheophyta</taxon>
        <taxon>Spermatophyta</taxon>
        <taxon>Magnoliopsida</taxon>
        <taxon>eudicotyledons</taxon>
        <taxon>Gunneridae</taxon>
        <taxon>Pentapetalae</taxon>
        <taxon>rosids</taxon>
        <taxon>fabids</taxon>
        <taxon>Fabales</taxon>
        <taxon>Fabaceae</taxon>
        <taxon>Papilionoideae</taxon>
        <taxon>50 kb inversion clade</taxon>
        <taxon>NPAAA clade</taxon>
        <taxon>Hologalegina</taxon>
        <taxon>IRL clade</taxon>
        <taxon>Trifolieae</taxon>
        <taxon>Trifolium</taxon>
    </lineage>
</organism>
<evidence type="ECO:0000256" key="1">
    <source>
        <dbReference type="SAM" id="MobiDB-lite"/>
    </source>
</evidence>
<feature type="compositionally biased region" description="Low complexity" evidence="1">
    <location>
        <begin position="24"/>
        <end position="42"/>
    </location>
</feature>
<comment type="caution">
    <text evidence="3">The sequence shown here is derived from an EMBL/GenBank/DDBJ whole genome shotgun (WGS) entry which is preliminary data.</text>
</comment>
<dbReference type="Proteomes" id="UP000236291">
    <property type="component" value="Unassembled WGS sequence"/>
</dbReference>
<protein>
    <submittedName>
        <fullName evidence="3">WRKY transcription factor</fullName>
    </submittedName>
</protein>
<dbReference type="AlphaFoldDB" id="A0A2K3JLV1"/>
<name>A0A2K3JLV1_TRIPR</name>
<dbReference type="ExpressionAtlas" id="A0A2K3JLV1">
    <property type="expression patterns" value="baseline"/>
</dbReference>
<dbReference type="PROSITE" id="PS50811">
    <property type="entry name" value="WRKY"/>
    <property type="match status" value="1"/>
</dbReference>
<proteinExistence type="predicted"/>
<evidence type="ECO:0000313" key="3">
    <source>
        <dbReference type="EMBL" id="PNX54997.1"/>
    </source>
</evidence>